<feature type="transmembrane region" description="Helical" evidence="8">
    <location>
        <begin position="281"/>
        <end position="301"/>
    </location>
</feature>
<comment type="caution">
    <text evidence="10">The sequence shown here is derived from an EMBL/GenBank/DDBJ whole genome shotgun (WGS) entry which is preliminary data.</text>
</comment>
<feature type="transmembrane region" description="Helical" evidence="8">
    <location>
        <begin position="137"/>
        <end position="159"/>
    </location>
</feature>
<keyword evidence="6 8" id="KW-1133">Transmembrane helix</keyword>
<keyword evidence="11" id="KW-1185">Reference proteome</keyword>
<reference evidence="10 11" key="1">
    <citation type="submission" date="2024-06" db="EMBL/GenBank/DDBJ databases">
        <title>Genomic Encyclopedia of Type Strains, Phase IV (KMG-IV): sequencing the most valuable type-strain genomes for metagenomic binning, comparative biology and taxonomic classification.</title>
        <authorList>
            <person name="Goeker M."/>
        </authorList>
    </citation>
    <scope>NUCLEOTIDE SEQUENCE [LARGE SCALE GENOMIC DNA]</scope>
    <source>
        <strain evidence="10 11">DSM 29780</strain>
    </source>
</reference>
<protein>
    <recommendedName>
        <fullName evidence="8">Bcr/CflA family efflux transporter</fullName>
    </recommendedName>
</protein>
<dbReference type="InterPro" id="IPR020846">
    <property type="entry name" value="MFS_dom"/>
</dbReference>
<feature type="transmembrane region" description="Helical" evidence="8">
    <location>
        <begin position="165"/>
        <end position="187"/>
    </location>
</feature>
<evidence type="ECO:0000256" key="1">
    <source>
        <dbReference type="ARBA" id="ARBA00004651"/>
    </source>
</evidence>
<keyword evidence="3 8" id="KW-0813">Transport</keyword>
<name>A0ABV2IYP4_9HYPH</name>
<evidence type="ECO:0000256" key="5">
    <source>
        <dbReference type="ARBA" id="ARBA00022692"/>
    </source>
</evidence>
<accession>A0ABV2IYP4</accession>
<comment type="subcellular location">
    <subcellularLocation>
        <location evidence="8">Cell inner membrane</location>
        <topology evidence="8">Multi-pass membrane protein</topology>
    </subcellularLocation>
    <subcellularLocation>
        <location evidence="1">Cell membrane</location>
        <topology evidence="1">Multi-pass membrane protein</topology>
    </subcellularLocation>
</comment>
<evidence type="ECO:0000256" key="2">
    <source>
        <dbReference type="ARBA" id="ARBA00006236"/>
    </source>
</evidence>
<feature type="transmembrane region" description="Helical" evidence="8">
    <location>
        <begin position="104"/>
        <end position="125"/>
    </location>
</feature>
<keyword evidence="8" id="KW-0997">Cell inner membrane</keyword>
<evidence type="ECO:0000256" key="4">
    <source>
        <dbReference type="ARBA" id="ARBA00022475"/>
    </source>
</evidence>
<evidence type="ECO:0000313" key="10">
    <source>
        <dbReference type="EMBL" id="MET3613615.1"/>
    </source>
</evidence>
<evidence type="ECO:0000256" key="3">
    <source>
        <dbReference type="ARBA" id="ARBA00022448"/>
    </source>
</evidence>
<feature type="transmembrane region" description="Helical" evidence="8">
    <location>
        <begin position="307"/>
        <end position="328"/>
    </location>
</feature>
<dbReference type="InterPro" id="IPR036259">
    <property type="entry name" value="MFS_trans_sf"/>
</dbReference>
<dbReference type="PANTHER" id="PTHR23502">
    <property type="entry name" value="MAJOR FACILITATOR SUPERFAMILY"/>
    <property type="match status" value="1"/>
</dbReference>
<dbReference type="InterPro" id="IPR004812">
    <property type="entry name" value="Efflux_drug-R_Bcr/CmlA"/>
</dbReference>
<dbReference type="PROSITE" id="PS50850">
    <property type="entry name" value="MFS"/>
    <property type="match status" value="1"/>
</dbReference>
<feature type="domain" description="Major facilitator superfamily (MFS) profile" evidence="9">
    <location>
        <begin position="13"/>
        <end position="396"/>
    </location>
</feature>
<feature type="transmembrane region" description="Helical" evidence="8">
    <location>
        <begin position="219"/>
        <end position="242"/>
    </location>
</feature>
<feature type="transmembrane region" description="Helical" evidence="8">
    <location>
        <begin position="254"/>
        <end position="274"/>
    </location>
</feature>
<feature type="transmembrane region" description="Helical" evidence="8">
    <location>
        <begin position="340"/>
        <end position="365"/>
    </location>
</feature>
<proteinExistence type="inferred from homology"/>
<dbReference type="CDD" id="cd17320">
    <property type="entry name" value="MFS_MdfA_MDR_like"/>
    <property type="match status" value="1"/>
</dbReference>
<evidence type="ECO:0000313" key="11">
    <source>
        <dbReference type="Proteomes" id="UP001549047"/>
    </source>
</evidence>
<dbReference type="RefSeq" id="WP_354556141.1">
    <property type="nucleotide sequence ID" value="NZ_JBEPMB010000002.1"/>
</dbReference>
<organism evidence="10 11">
    <name type="scientific">Rhizobium aquaticum</name>
    <dbReference type="NCBI Taxonomy" id="1549636"/>
    <lineage>
        <taxon>Bacteria</taxon>
        <taxon>Pseudomonadati</taxon>
        <taxon>Pseudomonadota</taxon>
        <taxon>Alphaproteobacteria</taxon>
        <taxon>Hyphomicrobiales</taxon>
        <taxon>Rhizobiaceae</taxon>
        <taxon>Rhizobium/Agrobacterium group</taxon>
        <taxon>Rhizobium</taxon>
    </lineage>
</organism>
<dbReference type="NCBIfam" id="TIGR00710">
    <property type="entry name" value="efflux_Bcr_CflA"/>
    <property type="match status" value="1"/>
</dbReference>
<dbReference type="SUPFAM" id="SSF103473">
    <property type="entry name" value="MFS general substrate transporter"/>
    <property type="match status" value="1"/>
</dbReference>
<dbReference type="Pfam" id="PF07690">
    <property type="entry name" value="MFS_1"/>
    <property type="match status" value="1"/>
</dbReference>
<dbReference type="PRINTS" id="PR01036">
    <property type="entry name" value="TCRTETB"/>
</dbReference>
<sequence length="406" mass="42355">MTRTQPLMSERRTSLIGAFMTMVGSISMSLYTPAMPALAHSFGVSPASAKMTLTFYFAGFAVAQLVTGPASDAIGRRKAAIVFMLVYLAGSIMALFAPTIEWLMAARLIQGIGASVGTTVSRAIVRDQFTGEQSSRIMNMIGIVLAVGPGIAPTIGGLILEFSTWQGIFLVMAGIGVTGIGIVLFALKETTVPDLARAAPGPLLKSYGKLLASAPVMSAALTVGFAVGALYMLATVLPFVLIDEAGLTPAQFGLGMMAQTGSYFLGSVLFRVLLRSASAETLVVPGLACILVGSLLAFLSIQFLPISYLSVMIPVGFYAFGIAFVMPHMTTAAMMPFPRIAGTAAAMLGFVQMGSGVFGGAVAAAIGEPVLALHVLMPGMGVLCAVIYVWHVRAIRRFNADETTSL</sequence>
<keyword evidence="5 8" id="KW-0812">Transmembrane</keyword>
<dbReference type="Gene3D" id="1.20.1720.10">
    <property type="entry name" value="Multidrug resistance protein D"/>
    <property type="match status" value="1"/>
</dbReference>
<dbReference type="InterPro" id="IPR011701">
    <property type="entry name" value="MFS"/>
</dbReference>
<dbReference type="EMBL" id="JBEPMB010000002">
    <property type="protein sequence ID" value="MET3613615.1"/>
    <property type="molecule type" value="Genomic_DNA"/>
</dbReference>
<comment type="similarity">
    <text evidence="2 8">Belongs to the major facilitator superfamily. Bcr/CmlA family.</text>
</comment>
<feature type="transmembrane region" description="Helical" evidence="8">
    <location>
        <begin position="371"/>
        <end position="390"/>
    </location>
</feature>
<feature type="transmembrane region" description="Helical" evidence="8">
    <location>
        <begin position="51"/>
        <end position="67"/>
    </location>
</feature>
<dbReference type="PANTHER" id="PTHR23502:SF132">
    <property type="entry name" value="POLYAMINE TRANSPORTER 2-RELATED"/>
    <property type="match status" value="1"/>
</dbReference>
<feature type="transmembrane region" description="Helical" evidence="8">
    <location>
        <begin position="79"/>
        <end position="98"/>
    </location>
</feature>
<dbReference type="Proteomes" id="UP001549047">
    <property type="component" value="Unassembled WGS sequence"/>
</dbReference>
<evidence type="ECO:0000256" key="8">
    <source>
        <dbReference type="RuleBase" id="RU365088"/>
    </source>
</evidence>
<evidence type="ECO:0000259" key="9">
    <source>
        <dbReference type="PROSITE" id="PS50850"/>
    </source>
</evidence>
<feature type="transmembrane region" description="Helical" evidence="8">
    <location>
        <begin position="12"/>
        <end position="31"/>
    </location>
</feature>
<keyword evidence="7 8" id="KW-0472">Membrane</keyword>
<gene>
    <name evidence="10" type="ORF">ABID16_001944</name>
</gene>
<evidence type="ECO:0000256" key="6">
    <source>
        <dbReference type="ARBA" id="ARBA00022989"/>
    </source>
</evidence>
<evidence type="ECO:0000256" key="7">
    <source>
        <dbReference type="ARBA" id="ARBA00023136"/>
    </source>
</evidence>
<keyword evidence="4" id="KW-1003">Cell membrane</keyword>